<dbReference type="EMBL" id="GISG01247349">
    <property type="protein sequence ID" value="MBA4670359.1"/>
    <property type="molecule type" value="Transcribed_RNA"/>
</dbReference>
<protein>
    <submittedName>
        <fullName evidence="1">Uncharacterized protein</fullName>
    </submittedName>
</protein>
<proteinExistence type="predicted"/>
<reference evidence="1" key="1">
    <citation type="journal article" date="2013" name="J. Plant Res.">
        <title>Effect of fungi and light on seed germination of three Opuntia species from semiarid lands of central Mexico.</title>
        <authorList>
            <person name="Delgado-Sanchez P."/>
            <person name="Jimenez-Bremont J.F."/>
            <person name="Guerrero-Gonzalez Mde L."/>
            <person name="Flores J."/>
        </authorList>
    </citation>
    <scope>NUCLEOTIDE SEQUENCE</scope>
    <source>
        <tissue evidence="1">Cladode</tissue>
    </source>
</reference>
<reference evidence="1" key="2">
    <citation type="submission" date="2020-07" db="EMBL/GenBank/DDBJ databases">
        <authorList>
            <person name="Vera ALvarez R."/>
            <person name="Arias-Moreno D.M."/>
            <person name="Jimenez-Jacinto V."/>
            <person name="Jimenez-Bremont J.F."/>
            <person name="Swaminathan K."/>
            <person name="Moose S.P."/>
            <person name="Guerrero-Gonzalez M.L."/>
            <person name="Marino-Ramirez L."/>
            <person name="Landsman D."/>
            <person name="Rodriguez-Kessler M."/>
            <person name="Delgado-Sanchez P."/>
        </authorList>
    </citation>
    <scope>NUCLEOTIDE SEQUENCE</scope>
    <source>
        <tissue evidence="1">Cladode</tissue>
    </source>
</reference>
<dbReference type="AlphaFoldDB" id="A0A7C9AKU2"/>
<organism evidence="1">
    <name type="scientific">Opuntia streptacantha</name>
    <name type="common">Prickly pear cactus</name>
    <name type="synonym">Opuntia cardona</name>
    <dbReference type="NCBI Taxonomy" id="393608"/>
    <lineage>
        <taxon>Eukaryota</taxon>
        <taxon>Viridiplantae</taxon>
        <taxon>Streptophyta</taxon>
        <taxon>Embryophyta</taxon>
        <taxon>Tracheophyta</taxon>
        <taxon>Spermatophyta</taxon>
        <taxon>Magnoliopsida</taxon>
        <taxon>eudicotyledons</taxon>
        <taxon>Gunneridae</taxon>
        <taxon>Pentapetalae</taxon>
        <taxon>Caryophyllales</taxon>
        <taxon>Cactineae</taxon>
        <taxon>Cactaceae</taxon>
        <taxon>Opuntioideae</taxon>
        <taxon>Opuntia</taxon>
    </lineage>
</organism>
<evidence type="ECO:0000313" key="1">
    <source>
        <dbReference type="EMBL" id="MBA4670359.1"/>
    </source>
</evidence>
<sequence length="128" mass="13979">MSHCPLLFGVNHQGFAHRQITFETSSHRCHCLSWGPSLRTAVELCSSSPPPSLASPLVIGYFRPFEVVVVASKIQSALEGHCNRCSLEIACSLASGFQHSAALAQLAVLLAHFWLSCPLRLKKNCHLL</sequence>
<accession>A0A7C9AKU2</accession>
<name>A0A7C9AKU2_OPUST</name>